<dbReference type="Gene3D" id="2.40.50.140">
    <property type="entry name" value="Nucleic acid-binding proteins"/>
    <property type="match status" value="1"/>
</dbReference>
<reference evidence="10 11" key="1">
    <citation type="submission" date="2022-04" db="EMBL/GenBank/DDBJ databases">
        <authorList>
            <person name="Ye Y.-Q."/>
            <person name="Du Z.-J."/>
        </authorList>
    </citation>
    <scope>NUCLEOTIDE SEQUENCE [LARGE SCALE GENOMIC DNA]</scope>
    <source>
        <strain evidence="10 11">A6E488</strain>
    </source>
</reference>
<dbReference type="InterPro" id="IPR015855">
    <property type="entry name" value="ABC_transpr_MalK-like"/>
</dbReference>
<evidence type="ECO:0000313" key="10">
    <source>
        <dbReference type="EMBL" id="MCT8974239.1"/>
    </source>
</evidence>
<dbReference type="InterPro" id="IPR047641">
    <property type="entry name" value="ABC_transpr_MalK/UgpC-like"/>
</dbReference>
<dbReference type="EMBL" id="JALIDZ010000011">
    <property type="protein sequence ID" value="MCT8974239.1"/>
    <property type="molecule type" value="Genomic_DNA"/>
</dbReference>
<dbReference type="PANTHER" id="PTHR43875">
    <property type="entry name" value="MALTODEXTRIN IMPORT ATP-BINDING PROTEIN MSMX"/>
    <property type="match status" value="1"/>
</dbReference>
<keyword evidence="6 10" id="KW-0067">ATP-binding</keyword>
<dbReference type="InterPro" id="IPR017871">
    <property type="entry name" value="ABC_transporter-like_CS"/>
</dbReference>
<dbReference type="Pfam" id="PF17912">
    <property type="entry name" value="OB_MalK"/>
    <property type="match status" value="1"/>
</dbReference>
<keyword evidence="3" id="KW-0813">Transport</keyword>
<dbReference type="SUPFAM" id="SSF50331">
    <property type="entry name" value="MOP-like"/>
    <property type="match status" value="1"/>
</dbReference>
<keyword evidence="5" id="KW-0547">Nucleotide-binding</keyword>
<dbReference type="InterPro" id="IPR003593">
    <property type="entry name" value="AAA+_ATPase"/>
</dbReference>
<dbReference type="GO" id="GO:0008643">
    <property type="term" value="P:carbohydrate transport"/>
    <property type="evidence" value="ECO:0007669"/>
    <property type="project" value="InterPro"/>
</dbReference>
<comment type="similarity">
    <text evidence="2">Belongs to the ABC transporter superfamily.</text>
</comment>
<proteinExistence type="inferred from homology"/>
<dbReference type="Gene3D" id="2.40.50.100">
    <property type="match status" value="1"/>
</dbReference>
<dbReference type="InterPro" id="IPR040582">
    <property type="entry name" value="OB_MalK-like"/>
</dbReference>
<dbReference type="InterPro" id="IPR008995">
    <property type="entry name" value="Mo/tungstate-bd_C_term_dom"/>
</dbReference>
<evidence type="ECO:0000256" key="1">
    <source>
        <dbReference type="ARBA" id="ARBA00004417"/>
    </source>
</evidence>
<dbReference type="Gene3D" id="3.40.50.300">
    <property type="entry name" value="P-loop containing nucleotide triphosphate hydrolases"/>
    <property type="match status" value="1"/>
</dbReference>
<dbReference type="FunFam" id="3.40.50.300:FF:000042">
    <property type="entry name" value="Maltose/maltodextrin ABC transporter, ATP-binding protein"/>
    <property type="match status" value="1"/>
</dbReference>
<evidence type="ECO:0000256" key="3">
    <source>
        <dbReference type="ARBA" id="ARBA00022448"/>
    </source>
</evidence>
<accession>A0AAW5R6H9</accession>
<dbReference type="GO" id="GO:0140359">
    <property type="term" value="F:ABC-type transporter activity"/>
    <property type="evidence" value="ECO:0007669"/>
    <property type="project" value="InterPro"/>
</dbReference>
<evidence type="ECO:0000256" key="4">
    <source>
        <dbReference type="ARBA" id="ARBA00022475"/>
    </source>
</evidence>
<gene>
    <name evidence="10" type="primary">ugpC</name>
    <name evidence="10" type="ORF">MUB46_20425</name>
</gene>
<dbReference type="InterPro" id="IPR003439">
    <property type="entry name" value="ABC_transporter-like_ATP-bd"/>
</dbReference>
<comment type="caution">
    <text evidence="10">The sequence shown here is derived from an EMBL/GenBank/DDBJ whole genome shotgun (WGS) entry which is preliminary data.</text>
</comment>
<keyword evidence="8" id="KW-0472">Membrane</keyword>
<protein>
    <submittedName>
        <fullName evidence="10">Sn-glycerol-3-phosphate ABC transporter ATP-binding protein UgpC</fullName>
    </submittedName>
</protein>
<dbReference type="CDD" id="cd03301">
    <property type="entry name" value="ABC_MalK_N"/>
    <property type="match status" value="1"/>
</dbReference>
<keyword evidence="4" id="KW-1003">Cell membrane</keyword>
<sequence length="360" mass="40105">MDVSLDKVAKSYGSNQVLKEVDLVFPSRKFTTLLGPSGCGKTTLLRMVAGLEPITAGTIRFGDKVVNKLAPRDRDIAMVFQSYALYPQMTLRKNLGYGLRVRGTPAAEINEAVERVARILEIDHLLDRKPAHLSGGQRQRVALGRAMVRRPNLFLMDEPLSNLDAKLRVTMRAELRRFHLDLNATTIYVTHDQLEAMSMSDLVAVMHAGAVQQFGTPAEVYGKPANLFVAGFIGSPPMNFLQGEITSSNSDRTFMSPTVSSKVPEWSEHLQTGQKVTLGIRPQDIEIVSDGTPADFVGRVWVVELLGSEKLLEIELDDKSRIKVQVRAEMDFDVDTIVRCRINRERAHLFDNQSGANLMR</sequence>
<keyword evidence="7" id="KW-1278">Translocase</keyword>
<evidence type="ECO:0000259" key="9">
    <source>
        <dbReference type="PROSITE" id="PS50893"/>
    </source>
</evidence>
<dbReference type="RefSeq" id="WP_261617826.1">
    <property type="nucleotide sequence ID" value="NZ_JALIDZ010000011.1"/>
</dbReference>
<evidence type="ECO:0000256" key="6">
    <source>
        <dbReference type="ARBA" id="ARBA00022840"/>
    </source>
</evidence>
<keyword evidence="11" id="KW-1185">Reference proteome</keyword>
<evidence type="ECO:0000256" key="7">
    <source>
        <dbReference type="ARBA" id="ARBA00022967"/>
    </source>
</evidence>
<dbReference type="GO" id="GO:0016887">
    <property type="term" value="F:ATP hydrolysis activity"/>
    <property type="evidence" value="ECO:0007669"/>
    <property type="project" value="InterPro"/>
</dbReference>
<evidence type="ECO:0000256" key="2">
    <source>
        <dbReference type="ARBA" id="ARBA00005417"/>
    </source>
</evidence>
<dbReference type="GO" id="GO:0005524">
    <property type="term" value="F:ATP binding"/>
    <property type="evidence" value="ECO:0007669"/>
    <property type="project" value="UniProtKB-KW"/>
</dbReference>
<organism evidence="10 11">
    <name type="scientific">Microbaculum marinisediminis</name>
    <dbReference type="NCBI Taxonomy" id="2931392"/>
    <lineage>
        <taxon>Bacteria</taxon>
        <taxon>Pseudomonadati</taxon>
        <taxon>Pseudomonadota</taxon>
        <taxon>Alphaproteobacteria</taxon>
        <taxon>Hyphomicrobiales</taxon>
        <taxon>Tepidamorphaceae</taxon>
        <taxon>Microbaculum</taxon>
    </lineage>
</organism>
<dbReference type="PANTHER" id="PTHR43875:SF15">
    <property type="entry name" value="TREHALOSE IMPORT ATP-BINDING PROTEIN SUGC"/>
    <property type="match status" value="1"/>
</dbReference>
<feature type="domain" description="ABC transporter" evidence="9">
    <location>
        <begin position="3"/>
        <end position="233"/>
    </location>
</feature>
<dbReference type="InterPro" id="IPR027417">
    <property type="entry name" value="P-loop_NTPase"/>
</dbReference>
<dbReference type="PROSITE" id="PS00211">
    <property type="entry name" value="ABC_TRANSPORTER_1"/>
    <property type="match status" value="1"/>
</dbReference>
<dbReference type="GO" id="GO:0055052">
    <property type="term" value="C:ATP-binding cassette (ABC) transporter complex, substrate-binding subunit-containing"/>
    <property type="evidence" value="ECO:0007669"/>
    <property type="project" value="TreeGrafter"/>
</dbReference>
<name>A0AAW5R6H9_9HYPH</name>
<evidence type="ECO:0000256" key="8">
    <source>
        <dbReference type="ARBA" id="ARBA00023136"/>
    </source>
</evidence>
<dbReference type="SUPFAM" id="SSF52540">
    <property type="entry name" value="P-loop containing nucleoside triphosphate hydrolases"/>
    <property type="match status" value="1"/>
</dbReference>
<dbReference type="Pfam" id="PF00005">
    <property type="entry name" value="ABC_tran"/>
    <property type="match status" value="1"/>
</dbReference>
<dbReference type="PROSITE" id="PS50893">
    <property type="entry name" value="ABC_TRANSPORTER_2"/>
    <property type="match status" value="1"/>
</dbReference>
<dbReference type="SMART" id="SM00382">
    <property type="entry name" value="AAA"/>
    <property type="match status" value="1"/>
</dbReference>
<dbReference type="Proteomes" id="UP001320898">
    <property type="component" value="Unassembled WGS sequence"/>
</dbReference>
<dbReference type="AlphaFoldDB" id="A0AAW5R6H9"/>
<dbReference type="NCBIfam" id="NF008653">
    <property type="entry name" value="PRK11650.1"/>
    <property type="match status" value="1"/>
</dbReference>
<dbReference type="InterPro" id="IPR012340">
    <property type="entry name" value="NA-bd_OB-fold"/>
</dbReference>
<comment type="subcellular location">
    <subcellularLocation>
        <location evidence="1">Cell inner membrane</location>
        <topology evidence="1">Peripheral membrane protein</topology>
    </subcellularLocation>
</comment>
<evidence type="ECO:0000256" key="5">
    <source>
        <dbReference type="ARBA" id="ARBA00022741"/>
    </source>
</evidence>
<evidence type="ECO:0000313" key="11">
    <source>
        <dbReference type="Proteomes" id="UP001320898"/>
    </source>
</evidence>